<dbReference type="Pfam" id="PF00441">
    <property type="entry name" value="Acyl-CoA_dh_1"/>
    <property type="match status" value="1"/>
</dbReference>
<evidence type="ECO:0000256" key="2">
    <source>
        <dbReference type="ARBA" id="ARBA00009347"/>
    </source>
</evidence>
<dbReference type="FunFam" id="2.40.110.10:FF:000001">
    <property type="entry name" value="Acyl-CoA dehydrogenase, mitochondrial"/>
    <property type="match status" value="1"/>
</dbReference>
<keyword evidence="5 6" id="KW-0560">Oxidoreductase</keyword>
<dbReference type="SUPFAM" id="SSF56645">
    <property type="entry name" value="Acyl-CoA dehydrogenase NM domain-like"/>
    <property type="match status" value="1"/>
</dbReference>
<keyword evidence="4 6" id="KW-0274">FAD</keyword>
<dbReference type="PANTHER" id="PTHR43884">
    <property type="entry name" value="ACYL-COA DEHYDROGENASE"/>
    <property type="match status" value="1"/>
</dbReference>
<name>A0A6N3B9Q4_9FIRM</name>
<dbReference type="InterPro" id="IPR009075">
    <property type="entry name" value="AcylCo_DH/oxidase_C"/>
</dbReference>
<feature type="domain" description="Acyl-CoA oxidase/dehydrogenase middle" evidence="8">
    <location>
        <begin position="121"/>
        <end position="216"/>
    </location>
</feature>
<feature type="domain" description="Acyl-CoA dehydrogenase/oxidase N-terminal" evidence="9">
    <location>
        <begin position="5"/>
        <end position="116"/>
    </location>
</feature>
<dbReference type="EC" id="1.3.8.1" evidence="10"/>
<dbReference type="PIRSF" id="PIRSF016578">
    <property type="entry name" value="HsaA"/>
    <property type="match status" value="1"/>
</dbReference>
<comment type="cofactor">
    <cofactor evidence="1 6">
        <name>FAD</name>
        <dbReference type="ChEBI" id="CHEBI:57692"/>
    </cofactor>
</comment>
<dbReference type="Pfam" id="PF02770">
    <property type="entry name" value="Acyl-CoA_dh_M"/>
    <property type="match status" value="1"/>
</dbReference>
<dbReference type="GO" id="GO:0016937">
    <property type="term" value="F:short-chain fatty acyl-CoA dehydrogenase activity"/>
    <property type="evidence" value="ECO:0007669"/>
    <property type="project" value="UniProtKB-EC"/>
</dbReference>
<dbReference type="AlphaFoldDB" id="A0A6N3B9Q4"/>
<keyword evidence="3 6" id="KW-0285">Flavoprotein</keyword>
<evidence type="ECO:0000256" key="4">
    <source>
        <dbReference type="ARBA" id="ARBA00022827"/>
    </source>
</evidence>
<dbReference type="InterPro" id="IPR013786">
    <property type="entry name" value="AcylCoA_DH/ox_N"/>
</dbReference>
<dbReference type="PROSITE" id="PS00073">
    <property type="entry name" value="ACYL_COA_DH_2"/>
    <property type="match status" value="1"/>
</dbReference>
<dbReference type="InterPro" id="IPR006091">
    <property type="entry name" value="Acyl-CoA_Oxase/DH_mid-dom"/>
</dbReference>
<proteinExistence type="inferred from homology"/>
<evidence type="ECO:0000256" key="3">
    <source>
        <dbReference type="ARBA" id="ARBA00022630"/>
    </source>
</evidence>
<evidence type="ECO:0000259" key="7">
    <source>
        <dbReference type="Pfam" id="PF00441"/>
    </source>
</evidence>
<accession>A0A6N3B9Q4</accession>
<dbReference type="SUPFAM" id="SSF47203">
    <property type="entry name" value="Acyl-CoA dehydrogenase C-terminal domain-like"/>
    <property type="match status" value="1"/>
</dbReference>
<evidence type="ECO:0000256" key="5">
    <source>
        <dbReference type="ARBA" id="ARBA00023002"/>
    </source>
</evidence>
<dbReference type="Gene3D" id="1.10.540.10">
    <property type="entry name" value="Acyl-CoA dehydrogenase/oxidase, N-terminal domain"/>
    <property type="match status" value="1"/>
</dbReference>
<evidence type="ECO:0000259" key="9">
    <source>
        <dbReference type="Pfam" id="PF02771"/>
    </source>
</evidence>
<dbReference type="Gene3D" id="1.20.140.10">
    <property type="entry name" value="Butyryl-CoA Dehydrogenase, subunit A, domain 3"/>
    <property type="match status" value="1"/>
</dbReference>
<comment type="similarity">
    <text evidence="2 6">Belongs to the acyl-CoA dehydrogenase family.</text>
</comment>
<evidence type="ECO:0000313" key="10">
    <source>
        <dbReference type="EMBL" id="VYT96832.1"/>
    </source>
</evidence>
<dbReference type="InterPro" id="IPR009100">
    <property type="entry name" value="AcylCoA_DH/oxidase_NM_dom_sf"/>
</dbReference>
<gene>
    <name evidence="10" type="ORF">VRLFYP33_00908</name>
</gene>
<evidence type="ECO:0000256" key="1">
    <source>
        <dbReference type="ARBA" id="ARBA00001974"/>
    </source>
</evidence>
<dbReference type="Gene3D" id="2.40.110.10">
    <property type="entry name" value="Butyryl-CoA Dehydrogenase, subunit A, domain 2"/>
    <property type="match status" value="1"/>
</dbReference>
<dbReference type="EMBL" id="CACRUX010000040">
    <property type="protein sequence ID" value="VYT96832.1"/>
    <property type="molecule type" value="Genomic_DNA"/>
</dbReference>
<dbReference type="InterPro" id="IPR036250">
    <property type="entry name" value="AcylCo_DH-like_C"/>
</dbReference>
<dbReference type="Pfam" id="PF02771">
    <property type="entry name" value="Acyl-CoA_dh_N"/>
    <property type="match status" value="1"/>
</dbReference>
<dbReference type="FunFam" id="1.10.540.10:FF:000002">
    <property type="entry name" value="Acyl-CoA dehydrogenase FadE19"/>
    <property type="match status" value="1"/>
</dbReference>
<dbReference type="FunFam" id="1.20.140.10:FF:000004">
    <property type="entry name" value="Acyl-CoA dehydrogenase FadE25"/>
    <property type="match status" value="1"/>
</dbReference>
<dbReference type="InterPro" id="IPR006089">
    <property type="entry name" value="Acyl-CoA_DH_CS"/>
</dbReference>
<dbReference type="RefSeq" id="WP_156704552.1">
    <property type="nucleotide sequence ID" value="NZ_CACRUX010000040.1"/>
</dbReference>
<evidence type="ECO:0000256" key="6">
    <source>
        <dbReference type="RuleBase" id="RU362125"/>
    </source>
</evidence>
<dbReference type="InterPro" id="IPR046373">
    <property type="entry name" value="Acyl-CoA_Oxase/DH_mid-dom_sf"/>
</dbReference>
<dbReference type="GO" id="GO:0050660">
    <property type="term" value="F:flavin adenine dinucleotide binding"/>
    <property type="evidence" value="ECO:0007669"/>
    <property type="project" value="InterPro"/>
</dbReference>
<protein>
    <submittedName>
        <fullName evidence="10">Acyl-CoA dehydrogenase, short-chain specific</fullName>
        <ecNumber evidence="10">1.3.8.1</ecNumber>
    </submittedName>
</protein>
<sequence>MHPLTANQKAWQEKVNEFCREFVEPTVIERDKAQIFDRQLVDKVMALGLPKIAWSKEYGGLGEDYISYMVALKELAKFDDGLAITLSVCMGLCCEPLLRYGTDEQKEKFLKPLVAGSILGAFALTEKEAGTDASGVQTMAVKDGDFYILNGEKMYITNSGEAGMYIVFAKTDAEAGAKGISAFIVTPDMEGFTVEKRDPMMGLHTSTCSGLTFKDVKVPAANLLGNEGEGYKIAMYALDSSRIGVAAQATGLAEAALAHAIEYTKERVQFGKPLSKFQNTQFKLADMAIKVEAANLMLHNAGQDKAEGRPYTISASMAKKFCSDIAMEVTTAAVQLFGGYGFSEDYPVARLMRNAKVTQIYEGTNEAQQMVVGGSLLR</sequence>
<feature type="domain" description="Acyl-CoA dehydrogenase/oxidase C-terminal" evidence="7">
    <location>
        <begin position="228"/>
        <end position="375"/>
    </location>
</feature>
<dbReference type="InterPro" id="IPR037069">
    <property type="entry name" value="AcylCoA_DH/ox_N_sf"/>
</dbReference>
<dbReference type="PANTHER" id="PTHR43884:SF12">
    <property type="entry name" value="ISOVALERYL-COA DEHYDROGENASE, MITOCHONDRIAL-RELATED"/>
    <property type="match status" value="1"/>
</dbReference>
<dbReference type="PROSITE" id="PS00072">
    <property type="entry name" value="ACYL_COA_DH_1"/>
    <property type="match status" value="1"/>
</dbReference>
<evidence type="ECO:0000259" key="8">
    <source>
        <dbReference type="Pfam" id="PF02770"/>
    </source>
</evidence>
<reference evidence="10" key="1">
    <citation type="submission" date="2019-11" db="EMBL/GenBank/DDBJ databases">
        <authorList>
            <person name="Feng L."/>
        </authorList>
    </citation>
    <scope>NUCLEOTIDE SEQUENCE</scope>
    <source>
        <strain evidence="10">VrattiLFYP33</strain>
    </source>
</reference>
<organism evidence="10">
    <name type="scientific">Veillonella ratti</name>
    <dbReference type="NCBI Taxonomy" id="103892"/>
    <lineage>
        <taxon>Bacteria</taxon>
        <taxon>Bacillati</taxon>
        <taxon>Bacillota</taxon>
        <taxon>Negativicutes</taxon>
        <taxon>Veillonellales</taxon>
        <taxon>Veillonellaceae</taxon>
        <taxon>Veillonella</taxon>
    </lineage>
</organism>